<dbReference type="InterPro" id="IPR047055">
    <property type="entry name" value="MotA-like"/>
</dbReference>
<dbReference type="RefSeq" id="WP_159748818.1">
    <property type="nucleotide sequence ID" value="NZ_CASSPE010000056.1"/>
</dbReference>
<gene>
    <name evidence="10" type="ORF">GN277_00090</name>
</gene>
<evidence type="ECO:0000313" key="10">
    <source>
        <dbReference type="EMBL" id="MXP73902.1"/>
    </source>
</evidence>
<sequence length="271" mass="29450">MDITSILGVVIGAVLIVFVGIGPAKLGNFWDLPSIAIVIGGTLAAGIACYPFNMLLTLPKHTKMLFQGKKYNIGELIDILVEMAQLARQNGLLALEEKANELDDMFFKQGIMLIVDATEPEEVRTLLESDVEAMLSRHEDCIGIYDTLDAKAPAFGMIGTLVGLVNMLKGMNLDEGGAGDIGPAMGTALITTFYGCILAHLIFSPIAKKLRVRNDEELLYKQIMIEGILAIQAGDNPKFLREKLVTFVSQKERQKLLDPDAVAAKGKKAEE</sequence>
<dbReference type="PROSITE" id="PS01307">
    <property type="entry name" value="MOTA"/>
    <property type="match status" value="1"/>
</dbReference>
<dbReference type="Pfam" id="PF01618">
    <property type="entry name" value="MotA_ExbB"/>
    <property type="match status" value="1"/>
</dbReference>
<dbReference type="InterPro" id="IPR000540">
    <property type="entry name" value="Flag_MotA_CS"/>
</dbReference>
<keyword evidence="7 8" id="KW-0472">Membrane</keyword>
<dbReference type="PANTHER" id="PTHR30433:SF2">
    <property type="entry name" value="MOTILITY PROTEIN A"/>
    <property type="match status" value="1"/>
</dbReference>
<protein>
    <submittedName>
        <fullName evidence="10">Motility protein A</fullName>
    </submittedName>
</protein>
<organism evidence="10 11">
    <name type="scientific">Sporofaciens musculi</name>
    <dbReference type="NCBI Taxonomy" id="2681861"/>
    <lineage>
        <taxon>Bacteria</taxon>
        <taxon>Bacillati</taxon>
        <taxon>Bacillota</taxon>
        <taxon>Clostridia</taxon>
        <taxon>Lachnospirales</taxon>
        <taxon>Lachnospiraceae</taxon>
        <taxon>Sporofaciens</taxon>
    </lineage>
</organism>
<evidence type="ECO:0000256" key="7">
    <source>
        <dbReference type="ARBA" id="ARBA00023136"/>
    </source>
</evidence>
<dbReference type="GO" id="GO:0006935">
    <property type="term" value="P:chemotaxis"/>
    <property type="evidence" value="ECO:0007669"/>
    <property type="project" value="InterPro"/>
</dbReference>
<dbReference type="GO" id="GO:0071978">
    <property type="term" value="P:bacterial-type flagellum-dependent swarming motility"/>
    <property type="evidence" value="ECO:0007669"/>
    <property type="project" value="InterPro"/>
</dbReference>
<name>A0A7X3SGZ8_9FIRM</name>
<comment type="caution">
    <text evidence="10">The sequence shown here is derived from an EMBL/GenBank/DDBJ whole genome shotgun (WGS) entry which is preliminary data.</text>
</comment>
<evidence type="ECO:0000256" key="1">
    <source>
        <dbReference type="ARBA" id="ARBA00004651"/>
    </source>
</evidence>
<feature type="domain" description="MotA/TolQ/ExbB proton channel" evidence="9">
    <location>
        <begin position="99"/>
        <end position="219"/>
    </location>
</feature>
<comment type="subcellular location">
    <subcellularLocation>
        <location evidence="1">Cell membrane</location>
        <topology evidence="1">Multi-pass membrane protein</topology>
    </subcellularLocation>
</comment>
<dbReference type="AlphaFoldDB" id="A0A7X3SGZ8"/>
<evidence type="ECO:0000256" key="2">
    <source>
        <dbReference type="ARBA" id="ARBA00008038"/>
    </source>
</evidence>
<evidence type="ECO:0000256" key="6">
    <source>
        <dbReference type="ARBA" id="ARBA00022989"/>
    </source>
</evidence>
<dbReference type="GO" id="GO:0005886">
    <property type="term" value="C:plasma membrane"/>
    <property type="evidence" value="ECO:0007669"/>
    <property type="project" value="UniProtKB-SubCell"/>
</dbReference>
<keyword evidence="6 8" id="KW-1133">Transmembrane helix</keyword>
<dbReference type="Proteomes" id="UP000460412">
    <property type="component" value="Unassembled WGS sequence"/>
</dbReference>
<feature type="transmembrane region" description="Helical" evidence="8">
    <location>
        <begin position="32"/>
        <end position="56"/>
    </location>
</feature>
<keyword evidence="11" id="KW-1185">Reference proteome</keyword>
<proteinExistence type="inferred from homology"/>
<evidence type="ECO:0000256" key="8">
    <source>
        <dbReference type="SAM" id="Phobius"/>
    </source>
</evidence>
<evidence type="ECO:0000313" key="11">
    <source>
        <dbReference type="Proteomes" id="UP000460412"/>
    </source>
</evidence>
<comment type="similarity">
    <text evidence="2">Belongs to the MotA family.</text>
</comment>
<feature type="transmembrane region" description="Helical" evidence="8">
    <location>
        <begin position="181"/>
        <end position="203"/>
    </location>
</feature>
<evidence type="ECO:0000259" key="9">
    <source>
        <dbReference type="Pfam" id="PF01618"/>
    </source>
</evidence>
<feature type="transmembrane region" description="Helical" evidence="8">
    <location>
        <begin position="7"/>
        <end position="26"/>
    </location>
</feature>
<accession>A0A7X3SGZ8</accession>
<keyword evidence="3" id="KW-0813">Transport</keyword>
<evidence type="ECO:0000256" key="5">
    <source>
        <dbReference type="ARBA" id="ARBA00022692"/>
    </source>
</evidence>
<dbReference type="InterPro" id="IPR002898">
    <property type="entry name" value="MotA_ExbB_proton_chnl"/>
</dbReference>
<dbReference type="PANTHER" id="PTHR30433">
    <property type="entry name" value="CHEMOTAXIS PROTEIN MOTA"/>
    <property type="match status" value="1"/>
</dbReference>
<evidence type="ECO:0000256" key="4">
    <source>
        <dbReference type="ARBA" id="ARBA00022475"/>
    </source>
</evidence>
<evidence type="ECO:0000256" key="3">
    <source>
        <dbReference type="ARBA" id="ARBA00022448"/>
    </source>
</evidence>
<reference evidence="10 11" key="1">
    <citation type="submission" date="2019-12" db="EMBL/GenBank/DDBJ databases">
        <title>Sporaefaciens musculi gen. nov., sp. nov., a novel bacterium isolated from the caecum of an obese mouse.</title>
        <authorList>
            <person name="Rasmussen T.S."/>
            <person name="Streidl T."/>
            <person name="Hitch T.C.A."/>
            <person name="Wortmann E."/>
            <person name="Deptula P."/>
            <person name="Hansen M."/>
            <person name="Nielsen D.S."/>
            <person name="Clavel T."/>
            <person name="Vogensen F.K."/>
        </authorList>
    </citation>
    <scope>NUCLEOTIDE SEQUENCE [LARGE SCALE GENOMIC DNA]</scope>
    <source>
        <strain evidence="10 11">WCA-9-b2</strain>
    </source>
</reference>
<keyword evidence="5 8" id="KW-0812">Transmembrane</keyword>
<keyword evidence="4" id="KW-1003">Cell membrane</keyword>
<feature type="transmembrane region" description="Helical" evidence="8">
    <location>
        <begin position="152"/>
        <end position="169"/>
    </location>
</feature>
<dbReference type="EMBL" id="WUQX01000001">
    <property type="protein sequence ID" value="MXP73902.1"/>
    <property type="molecule type" value="Genomic_DNA"/>
</dbReference>